<keyword evidence="4" id="KW-1185">Reference proteome</keyword>
<dbReference type="SUPFAM" id="SSF55315">
    <property type="entry name" value="L30e-like"/>
    <property type="match status" value="1"/>
</dbReference>
<dbReference type="Pfam" id="PF01248">
    <property type="entry name" value="Ribosomal_L7Ae"/>
    <property type="match status" value="1"/>
</dbReference>
<dbReference type="InterPro" id="IPR004038">
    <property type="entry name" value="Ribosomal_eL8/eL30/eS12/Gad45"/>
</dbReference>
<accession>A0A067HFW0</accession>
<dbReference type="AlphaFoldDB" id="A0A067HFW0"/>
<proteinExistence type="predicted"/>
<dbReference type="EMBL" id="KK784873">
    <property type="protein sequence ID" value="KDO86776.1"/>
    <property type="molecule type" value="Genomic_DNA"/>
</dbReference>
<evidence type="ECO:0000256" key="1">
    <source>
        <dbReference type="SAM" id="MobiDB-lite"/>
    </source>
</evidence>
<organism evidence="3 4">
    <name type="scientific">Citrus sinensis</name>
    <name type="common">Sweet orange</name>
    <name type="synonym">Citrus aurantium var. sinensis</name>
    <dbReference type="NCBI Taxonomy" id="2711"/>
    <lineage>
        <taxon>Eukaryota</taxon>
        <taxon>Viridiplantae</taxon>
        <taxon>Streptophyta</taxon>
        <taxon>Embryophyta</taxon>
        <taxon>Tracheophyta</taxon>
        <taxon>Spermatophyta</taxon>
        <taxon>Magnoliopsida</taxon>
        <taxon>eudicotyledons</taxon>
        <taxon>Gunneridae</taxon>
        <taxon>Pentapetalae</taxon>
        <taxon>rosids</taxon>
        <taxon>malvids</taxon>
        <taxon>Sapindales</taxon>
        <taxon>Rutaceae</taxon>
        <taxon>Aurantioideae</taxon>
        <taxon>Citrus</taxon>
    </lineage>
</organism>
<dbReference type="PaxDb" id="2711-XP_006492423.1"/>
<dbReference type="STRING" id="2711.A0A067HFW0"/>
<sequence length="197" mass="21798">MQGGKRASRKLVHDVSKPPNSVPQESECYEGESLVRLLKLIQREIVSARSLHGDSLPEKLWFKQRFSIGVNEVTRVLERMAPRANMGISPQQPHILCGNSKVPSVQLQVILLAADCSPRWLIKHLPGLALSRNVPVIFVKDKKGGSLRLGELVKLKTAIAVGIKAKGNIINQLMDKILHGDEVDLLKLSETPEAPRQ</sequence>
<evidence type="ECO:0000313" key="3">
    <source>
        <dbReference type="EMBL" id="KDO86776.1"/>
    </source>
</evidence>
<dbReference type="PANTHER" id="PTHR47903">
    <property type="entry name" value="OS07G0636400 PROTEIN"/>
    <property type="match status" value="1"/>
</dbReference>
<feature type="domain" description="Ribosomal protein eL8/eL30/eS12/Gadd45" evidence="2">
    <location>
        <begin position="106"/>
        <end position="168"/>
    </location>
</feature>
<gene>
    <name evidence="3" type="ORF">CISIN_1g029226mg</name>
</gene>
<evidence type="ECO:0000259" key="2">
    <source>
        <dbReference type="Pfam" id="PF01248"/>
    </source>
</evidence>
<feature type="compositionally biased region" description="Basic residues" evidence="1">
    <location>
        <begin position="1"/>
        <end position="10"/>
    </location>
</feature>
<dbReference type="PANTHER" id="PTHR47903:SF2">
    <property type="entry name" value="OS07G0636400 PROTEIN"/>
    <property type="match status" value="1"/>
</dbReference>
<feature type="region of interest" description="Disordered" evidence="1">
    <location>
        <begin position="1"/>
        <end position="25"/>
    </location>
</feature>
<dbReference type="eggNOG" id="KOG3387">
    <property type="taxonomic scope" value="Eukaryota"/>
</dbReference>
<evidence type="ECO:0000313" key="4">
    <source>
        <dbReference type="Proteomes" id="UP000027120"/>
    </source>
</evidence>
<reference evidence="3 4" key="1">
    <citation type="submission" date="2014-04" db="EMBL/GenBank/DDBJ databases">
        <authorList>
            <consortium name="International Citrus Genome Consortium"/>
            <person name="Gmitter F."/>
            <person name="Chen C."/>
            <person name="Farmerie W."/>
            <person name="Harkins T."/>
            <person name="Desany B."/>
            <person name="Mohiuddin M."/>
            <person name="Kodira C."/>
            <person name="Borodovsky M."/>
            <person name="Lomsadze A."/>
            <person name="Burns P."/>
            <person name="Jenkins J."/>
            <person name="Prochnik S."/>
            <person name="Shu S."/>
            <person name="Chapman J."/>
            <person name="Pitluck S."/>
            <person name="Schmutz J."/>
            <person name="Rokhsar D."/>
        </authorList>
    </citation>
    <scope>NUCLEOTIDE SEQUENCE</scope>
</reference>
<name>A0A067HFW0_CITSI</name>
<protein>
    <recommendedName>
        <fullName evidence="2">Ribosomal protein eL8/eL30/eS12/Gadd45 domain-containing protein</fullName>
    </recommendedName>
</protein>
<dbReference type="Gene3D" id="3.30.1330.30">
    <property type="match status" value="1"/>
</dbReference>
<dbReference type="InterPro" id="IPR029064">
    <property type="entry name" value="Ribosomal_eL30-like_sf"/>
</dbReference>
<dbReference type="Proteomes" id="UP000027120">
    <property type="component" value="Unassembled WGS sequence"/>
</dbReference>